<keyword evidence="2" id="KW-1185">Reference proteome</keyword>
<dbReference type="OrthoDB" id="2639622at2"/>
<keyword evidence="1" id="KW-0418">Kinase</keyword>
<dbReference type="CDD" id="cd02019">
    <property type="entry name" value="NK"/>
    <property type="match status" value="1"/>
</dbReference>
<accession>A0A4Q7P2N1</accession>
<organism evidence="1 2">
    <name type="scientific">Cuneatibacter caecimuris</name>
    <dbReference type="NCBI Taxonomy" id="1796618"/>
    <lineage>
        <taxon>Bacteria</taxon>
        <taxon>Bacillati</taxon>
        <taxon>Bacillota</taxon>
        <taxon>Clostridia</taxon>
        <taxon>Lachnospirales</taxon>
        <taxon>Lachnospiraceae</taxon>
        <taxon>Cuneatibacter</taxon>
    </lineage>
</organism>
<name>A0A4Q7P2N1_9FIRM</name>
<gene>
    <name evidence="1" type="ORF">EV209_2399</name>
</gene>
<dbReference type="RefSeq" id="WP_130435670.1">
    <property type="nucleotide sequence ID" value="NZ_SGXF01000005.1"/>
</dbReference>
<dbReference type="EMBL" id="SGXF01000005">
    <property type="protein sequence ID" value="RZS94034.1"/>
    <property type="molecule type" value="Genomic_DNA"/>
</dbReference>
<dbReference type="InterPro" id="IPR027417">
    <property type="entry name" value="P-loop_NTPase"/>
</dbReference>
<proteinExistence type="predicted"/>
<dbReference type="SUPFAM" id="SSF52540">
    <property type="entry name" value="P-loop containing nucleoside triphosphate hydrolases"/>
    <property type="match status" value="1"/>
</dbReference>
<evidence type="ECO:0000313" key="2">
    <source>
        <dbReference type="Proteomes" id="UP000292927"/>
    </source>
</evidence>
<reference evidence="1 2" key="1">
    <citation type="submission" date="2019-02" db="EMBL/GenBank/DDBJ databases">
        <title>Genomic Encyclopedia of Type Strains, Phase IV (KMG-IV): sequencing the most valuable type-strain genomes for metagenomic binning, comparative biology and taxonomic classification.</title>
        <authorList>
            <person name="Goeker M."/>
        </authorList>
    </citation>
    <scope>NUCLEOTIDE SEQUENCE [LARGE SCALE GENOMIC DNA]</scope>
    <source>
        <strain evidence="1 2">DSM 29486</strain>
    </source>
</reference>
<dbReference type="Proteomes" id="UP000292927">
    <property type="component" value="Unassembled WGS sequence"/>
</dbReference>
<sequence>MAKVILICGKICSGKSTYAQQLRRENRAVVLSIDEVMLAFFGQHCGSRHDEYADRAQKYLLDQSLALIEAGVDVILDWGFWRKEKRDFVREFYTSRHIPCEFHFIGISQETWRTRLDQRNSAVRAGMAGAYLVDSNLAEKFESRFEMPGSDEIDVWVKQ</sequence>
<dbReference type="Pfam" id="PF13671">
    <property type="entry name" value="AAA_33"/>
    <property type="match status" value="1"/>
</dbReference>
<dbReference type="GO" id="GO:0016301">
    <property type="term" value="F:kinase activity"/>
    <property type="evidence" value="ECO:0007669"/>
    <property type="project" value="UniProtKB-KW"/>
</dbReference>
<dbReference type="Gene3D" id="3.40.50.300">
    <property type="entry name" value="P-loop containing nucleotide triphosphate hydrolases"/>
    <property type="match status" value="1"/>
</dbReference>
<evidence type="ECO:0000313" key="1">
    <source>
        <dbReference type="EMBL" id="RZS94034.1"/>
    </source>
</evidence>
<keyword evidence="1" id="KW-0808">Transferase</keyword>
<comment type="caution">
    <text evidence="1">The sequence shown here is derived from an EMBL/GenBank/DDBJ whole genome shotgun (WGS) entry which is preliminary data.</text>
</comment>
<dbReference type="AlphaFoldDB" id="A0A4Q7P2N1"/>
<protein>
    <submittedName>
        <fullName evidence="1">Putative kinase</fullName>
    </submittedName>
</protein>